<dbReference type="Proteomes" id="UP000886501">
    <property type="component" value="Unassembled WGS sequence"/>
</dbReference>
<evidence type="ECO:0000313" key="1">
    <source>
        <dbReference type="EMBL" id="KAF9641841.1"/>
    </source>
</evidence>
<organism evidence="1 2">
    <name type="scientific">Thelephora ganbajun</name>
    <name type="common">Ganba fungus</name>
    <dbReference type="NCBI Taxonomy" id="370292"/>
    <lineage>
        <taxon>Eukaryota</taxon>
        <taxon>Fungi</taxon>
        <taxon>Dikarya</taxon>
        <taxon>Basidiomycota</taxon>
        <taxon>Agaricomycotina</taxon>
        <taxon>Agaricomycetes</taxon>
        <taxon>Thelephorales</taxon>
        <taxon>Thelephoraceae</taxon>
        <taxon>Thelephora</taxon>
    </lineage>
</organism>
<comment type="caution">
    <text evidence="1">The sequence shown here is derived from an EMBL/GenBank/DDBJ whole genome shotgun (WGS) entry which is preliminary data.</text>
</comment>
<keyword evidence="2" id="KW-1185">Reference proteome</keyword>
<dbReference type="EMBL" id="MU119103">
    <property type="protein sequence ID" value="KAF9641841.1"/>
    <property type="molecule type" value="Genomic_DNA"/>
</dbReference>
<accession>A0ACB6YWM5</accession>
<reference evidence="1" key="2">
    <citation type="journal article" date="2020" name="Nat. Commun.">
        <title>Large-scale genome sequencing of mycorrhizal fungi provides insights into the early evolution of symbiotic traits.</title>
        <authorList>
            <person name="Miyauchi S."/>
            <person name="Kiss E."/>
            <person name="Kuo A."/>
            <person name="Drula E."/>
            <person name="Kohler A."/>
            <person name="Sanchez-Garcia M."/>
            <person name="Morin E."/>
            <person name="Andreopoulos B."/>
            <person name="Barry K.W."/>
            <person name="Bonito G."/>
            <person name="Buee M."/>
            <person name="Carver A."/>
            <person name="Chen C."/>
            <person name="Cichocki N."/>
            <person name="Clum A."/>
            <person name="Culley D."/>
            <person name="Crous P.W."/>
            <person name="Fauchery L."/>
            <person name="Girlanda M."/>
            <person name="Hayes R.D."/>
            <person name="Keri Z."/>
            <person name="LaButti K."/>
            <person name="Lipzen A."/>
            <person name="Lombard V."/>
            <person name="Magnuson J."/>
            <person name="Maillard F."/>
            <person name="Murat C."/>
            <person name="Nolan M."/>
            <person name="Ohm R.A."/>
            <person name="Pangilinan J."/>
            <person name="Pereira M.F."/>
            <person name="Perotto S."/>
            <person name="Peter M."/>
            <person name="Pfister S."/>
            <person name="Riley R."/>
            <person name="Sitrit Y."/>
            <person name="Stielow J.B."/>
            <person name="Szollosi G."/>
            <person name="Zifcakova L."/>
            <person name="Stursova M."/>
            <person name="Spatafora J.W."/>
            <person name="Tedersoo L."/>
            <person name="Vaario L.M."/>
            <person name="Yamada A."/>
            <person name="Yan M."/>
            <person name="Wang P."/>
            <person name="Xu J."/>
            <person name="Bruns T."/>
            <person name="Baldrian P."/>
            <person name="Vilgalys R."/>
            <person name="Dunand C."/>
            <person name="Henrissat B."/>
            <person name="Grigoriev I.V."/>
            <person name="Hibbett D."/>
            <person name="Nagy L.G."/>
            <person name="Martin F.M."/>
        </authorList>
    </citation>
    <scope>NUCLEOTIDE SEQUENCE</scope>
    <source>
        <strain evidence="1">P2</strain>
    </source>
</reference>
<reference evidence="1" key="1">
    <citation type="submission" date="2019-10" db="EMBL/GenBank/DDBJ databases">
        <authorList>
            <consortium name="DOE Joint Genome Institute"/>
            <person name="Kuo A."/>
            <person name="Miyauchi S."/>
            <person name="Kiss E."/>
            <person name="Drula E."/>
            <person name="Kohler A."/>
            <person name="Sanchez-Garcia M."/>
            <person name="Andreopoulos B."/>
            <person name="Barry K.W."/>
            <person name="Bonito G."/>
            <person name="Buee M."/>
            <person name="Carver A."/>
            <person name="Chen C."/>
            <person name="Cichocki N."/>
            <person name="Clum A."/>
            <person name="Culley D."/>
            <person name="Crous P.W."/>
            <person name="Fauchery L."/>
            <person name="Girlanda M."/>
            <person name="Hayes R."/>
            <person name="Keri Z."/>
            <person name="Labutti K."/>
            <person name="Lipzen A."/>
            <person name="Lombard V."/>
            <person name="Magnuson J."/>
            <person name="Maillard F."/>
            <person name="Morin E."/>
            <person name="Murat C."/>
            <person name="Nolan M."/>
            <person name="Ohm R."/>
            <person name="Pangilinan J."/>
            <person name="Pereira M."/>
            <person name="Perotto S."/>
            <person name="Peter M."/>
            <person name="Riley R."/>
            <person name="Sitrit Y."/>
            <person name="Stielow B."/>
            <person name="Szollosi G."/>
            <person name="Zifcakova L."/>
            <person name="Stursova M."/>
            <person name="Spatafora J.W."/>
            <person name="Tedersoo L."/>
            <person name="Vaario L.-M."/>
            <person name="Yamada A."/>
            <person name="Yan M."/>
            <person name="Wang P."/>
            <person name="Xu J."/>
            <person name="Bruns T."/>
            <person name="Baldrian P."/>
            <person name="Vilgalys R."/>
            <person name="Henrissat B."/>
            <person name="Grigoriev I.V."/>
            <person name="Hibbett D."/>
            <person name="Nagy L.G."/>
            <person name="Martin F.M."/>
        </authorList>
    </citation>
    <scope>NUCLEOTIDE SEQUENCE</scope>
    <source>
        <strain evidence="1">P2</strain>
    </source>
</reference>
<gene>
    <name evidence="1" type="ORF">BDM02DRAFT_3194453</name>
</gene>
<name>A0ACB6YWM5_THEGA</name>
<proteinExistence type="predicted"/>
<sequence length="106" mass="11920">MSQICRLDFQFSPDVEWTLSGLREEGRSAELERWLVRKPLKLAWEWMGFQASSGYASAVGEGAEEGVEERVEEEEVDMGEEGLWSPNSSDRAVLALIPDAPVFLTQ</sequence>
<evidence type="ECO:0000313" key="2">
    <source>
        <dbReference type="Proteomes" id="UP000886501"/>
    </source>
</evidence>
<protein>
    <submittedName>
        <fullName evidence="1">Uncharacterized protein</fullName>
    </submittedName>
</protein>